<dbReference type="Gene3D" id="1.20.120.350">
    <property type="entry name" value="Voltage-gated potassium channels. Chain C"/>
    <property type="match status" value="1"/>
</dbReference>
<accession>A0AAD1XIS4</accession>
<feature type="transmembrane region" description="Helical" evidence="6">
    <location>
        <begin position="77"/>
        <end position="95"/>
    </location>
</feature>
<comment type="caution">
    <text evidence="8">The sequence shown here is derived from an EMBL/GenBank/DDBJ whole genome shotgun (WGS) entry which is preliminary data.</text>
</comment>
<feature type="region of interest" description="Disordered" evidence="5">
    <location>
        <begin position="1"/>
        <end position="48"/>
    </location>
</feature>
<organism evidence="8 9">
    <name type="scientific">Euplotes crassus</name>
    <dbReference type="NCBI Taxonomy" id="5936"/>
    <lineage>
        <taxon>Eukaryota</taxon>
        <taxon>Sar</taxon>
        <taxon>Alveolata</taxon>
        <taxon>Ciliophora</taxon>
        <taxon>Intramacronucleata</taxon>
        <taxon>Spirotrichea</taxon>
        <taxon>Hypotrichia</taxon>
        <taxon>Euplotida</taxon>
        <taxon>Euplotidae</taxon>
        <taxon>Moneuplotes</taxon>
    </lineage>
</organism>
<dbReference type="EMBL" id="CAMPGE010014850">
    <property type="protein sequence ID" value="CAI2373499.1"/>
    <property type="molecule type" value="Genomic_DNA"/>
</dbReference>
<dbReference type="InterPro" id="IPR027359">
    <property type="entry name" value="Volt_channel_dom_sf"/>
</dbReference>
<feature type="transmembrane region" description="Helical" evidence="6">
    <location>
        <begin position="139"/>
        <end position="162"/>
    </location>
</feature>
<evidence type="ECO:0000256" key="6">
    <source>
        <dbReference type="SAM" id="Phobius"/>
    </source>
</evidence>
<dbReference type="Pfam" id="PF00520">
    <property type="entry name" value="Ion_trans"/>
    <property type="match status" value="1"/>
</dbReference>
<dbReference type="InterPro" id="IPR005821">
    <property type="entry name" value="Ion_trans_dom"/>
</dbReference>
<evidence type="ECO:0000259" key="7">
    <source>
        <dbReference type="Pfam" id="PF00520"/>
    </source>
</evidence>
<evidence type="ECO:0000256" key="4">
    <source>
        <dbReference type="ARBA" id="ARBA00023136"/>
    </source>
</evidence>
<name>A0AAD1XIS4_EUPCR</name>
<keyword evidence="3 6" id="KW-1133">Transmembrane helix</keyword>
<gene>
    <name evidence="8" type="ORF">ECRASSUSDP1_LOCUS14845</name>
</gene>
<dbReference type="Proteomes" id="UP001295684">
    <property type="component" value="Unassembled WGS sequence"/>
</dbReference>
<dbReference type="GO" id="GO:0016020">
    <property type="term" value="C:membrane"/>
    <property type="evidence" value="ECO:0007669"/>
    <property type="project" value="UniProtKB-SubCell"/>
</dbReference>
<dbReference type="PANTHER" id="PTHR38483">
    <property type="entry name" value="CHROMOSOME 1, WHOLE GENOME SHOTGUN SEQUENCE"/>
    <property type="match status" value="1"/>
</dbReference>
<evidence type="ECO:0000256" key="2">
    <source>
        <dbReference type="ARBA" id="ARBA00022692"/>
    </source>
</evidence>
<feature type="region of interest" description="Disordered" evidence="5">
    <location>
        <begin position="247"/>
        <end position="284"/>
    </location>
</feature>
<feature type="compositionally biased region" description="Basic and acidic residues" evidence="5">
    <location>
        <begin position="263"/>
        <end position="277"/>
    </location>
</feature>
<keyword evidence="4 6" id="KW-0472">Membrane</keyword>
<feature type="domain" description="Ion transport" evidence="7">
    <location>
        <begin position="78"/>
        <end position="191"/>
    </location>
</feature>
<evidence type="ECO:0000313" key="8">
    <source>
        <dbReference type="EMBL" id="CAI2373499.1"/>
    </source>
</evidence>
<sequence>MRQSVNTFEDSDEFSDMKFGEDSDLEEDRQDMRYSGPKPQSPEDEYDDEGIQGLLTSHKNSFAAEIKRLYSSKKCRYYYIAFGILATIMVTWILLVGSRVHQSKLFIFAEVFINVSLLMDFMLKLYITGPMKYFTSCANVFDSAVVVSCVTTFIIMMCTSSVSILTLEEVIEDMLFLLWCALQYLRIIMFFKHQKDAEDRSQRLDIKHFYADSIQNKEEKIFIDDIEFNKERDSDGSIGEFFKNKLNSREKRSSSTEEGYNSRGRDKQKLKSLDDNSIKYSDNF</sequence>
<evidence type="ECO:0000256" key="5">
    <source>
        <dbReference type="SAM" id="MobiDB-lite"/>
    </source>
</evidence>
<reference evidence="8" key="1">
    <citation type="submission" date="2023-07" db="EMBL/GenBank/DDBJ databases">
        <authorList>
            <consortium name="AG Swart"/>
            <person name="Singh M."/>
            <person name="Singh A."/>
            <person name="Seah K."/>
            <person name="Emmerich C."/>
        </authorList>
    </citation>
    <scope>NUCLEOTIDE SEQUENCE</scope>
    <source>
        <strain evidence="8">DP1</strain>
    </source>
</reference>
<evidence type="ECO:0000256" key="3">
    <source>
        <dbReference type="ARBA" id="ARBA00022989"/>
    </source>
</evidence>
<keyword evidence="9" id="KW-1185">Reference proteome</keyword>
<protein>
    <recommendedName>
        <fullName evidence="7">Ion transport domain-containing protein</fullName>
    </recommendedName>
</protein>
<comment type="subcellular location">
    <subcellularLocation>
        <location evidence="1">Membrane</location>
        <topology evidence="1">Multi-pass membrane protein</topology>
    </subcellularLocation>
</comment>
<dbReference type="AlphaFoldDB" id="A0AAD1XIS4"/>
<evidence type="ECO:0000256" key="1">
    <source>
        <dbReference type="ARBA" id="ARBA00004141"/>
    </source>
</evidence>
<evidence type="ECO:0000313" key="9">
    <source>
        <dbReference type="Proteomes" id="UP001295684"/>
    </source>
</evidence>
<dbReference type="SUPFAM" id="SSF81324">
    <property type="entry name" value="Voltage-gated potassium channels"/>
    <property type="match status" value="1"/>
</dbReference>
<proteinExistence type="predicted"/>
<feature type="transmembrane region" description="Helical" evidence="6">
    <location>
        <begin position="107"/>
        <end position="127"/>
    </location>
</feature>
<dbReference type="PANTHER" id="PTHR38483:SF1">
    <property type="entry name" value="ION TRANSPORT DOMAIN-CONTAINING PROTEIN"/>
    <property type="match status" value="1"/>
</dbReference>
<keyword evidence="2 6" id="KW-0812">Transmembrane</keyword>